<dbReference type="EMBL" id="FXAT01000019">
    <property type="protein sequence ID" value="SMG61101.1"/>
    <property type="molecule type" value="Genomic_DNA"/>
</dbReference>
<dbReference type="Proteomes" id="UP000193228">
    <property type="component" value="Unassembled WGS sequence"/>
</dbReference>
<name>A0A1X7M4X0_9BURK</name>
<dbReference type="PANTHER" id="PTHR33408">
    <property type="entry name" value="TRANSPOSASE"/>
    <property type="match status" value="1"/>
</dbReference>
<accession>A0A1X7M4X0</accession>
<dbReference type="AlphaFoldDB" id="A0A1X7M4X0"/>
<reference evidence="2" key="1">
    <citation type="submission" date="2017-04" db="EMBL/GenBank/DDBJ databases">
        <authorList>
            <person name="Varghese N."/>
            <person name="Submissions S."/>
        </authorList>
    </citation>
    <scope>NUCLEOTIDE SEQUENCE [LARGE SCALE GENOMIC DNA]</scope>
    <source>
        <strain evidence="2">LMG 29540</strain>
    </source>
</reference>
<evidence type="ECO:0000313" key="1">
    <source>
        <dbReference type="EMBL" id="SMG61101.1"/>
    </source>
</evidence>
<proteinExistence type="predicted"/>
<organism evidence="1 2">
    <name type="scientific">Paraburkholderia susongensis</name>
    <dbReference type="NCBI Taxonomy" id="1515439"/>
    <lineage>
        <taxon>Bacteria</taxon>
        <taxon>Pseudomonadati</taxon>
        <taxon>Pseudomonadota</taxon>
        <taxon>Betaproteobacteria</taxon>
        <taxon>Burkholderiales</taxon>
        <taxon>Burkholderiaceae</taxon>
        <taxon>Paraburkholderia</taxon>
    </lineage>
</organism>
<sequence>MDRPKLTAPDERGYFSGSDIRNCEFAGMKAYVPKPLTSVSGKKRLFTKRDFIYFARNDEYRCLAGERAMLRFKILEHDMNLHVYWSSARPRCHLKGQYLPNTTVTSDDGSTKMYWKPCSVGSTRSLMQ</sequence>
<evidence type="ECO:0000313" key="2">
    <source>
        <dbReference type="Proteomes" id="UP000193228"/>
    </source>
</evidence>
<keyword evidence="2" id="KW-1185">Reference proteome</keyword>
<gene>
    <name evidence="1" type="ORF">SAMN06265784_11963</name>
</gene>
<dbReference type="STRING" id="1515439.SAMN06265784_11963"/>
<dbReference type="PANTHER" id="PTHR33408:SF4">
    <property type="entry name" value="TRANSPOSASE DDE DOMAIN-CONTAINING PROTEIN"/>
    <property type="match status" value="1"/>
</dbReference>
<protein>
    <submittedName>
        <fullName evidence="1">Uncharacterized protein</fullName>
    </submittedName>
</protein>